<protein>
    <submittedName>
        <fullName evidence="1">Uncharacterized protein</fullName>
    </submittedName>
</protein>
<evidence type="ECO:0000313" key="1">
    <source>
        <dbReference type="EMBL" id="PWN30689.1"/>
    </source>
</evidence>
<evidence type="ECO:0000313" key="2">
    <source>
        <dbReference type="Proteomes" id="UP000245884"/>
    </source>
</evidence>
<keyword evidence="2" id="KW-1185">Reference proteome</keyword>
<dbReference type="STRING" id="1569628.A0A316UZG4"/>
<sequence length="100" mass="11508">MTIFESMEGRKWKQRCSTCGTPMGSWNEAKRRWSIWPSSLARSYQPEGDGASSPEGAIHPSILAAIRADHHQFYGPWRLMNINDDLPKWDGYKEQSQRVP</sequence>
<dbReference type="RefSeq" id="XP_025365301.1">
    <property type="nucleotide sequence ID" value="XM_025505177.1"/>
</dbReference>
<dbReference type="GeneID" id="37027000"/>
<organism evidence="1 2">
    <name type="scientific">Jaminaea rosea</name>
    <dbReference type="NCBI Taxonomy" id="1569628"/>
    <lineage>
        <taxon>Eukaryota</taxon>
        <taxon>Fungi</taxon>
        <taxon>Dikarya</taxon>
        <taxon>Basidiomycota</taxon>
        <taxon>Ustilaginomycotina</taxon>
        <taxon>Exobasidiomycetes</taxon>
        <taxon>Microstromatales</taxon>
        <taxon>Microstromatales incertae sedis</taxon>
        <taxon>Jaminaea</taxon>
    </lineage>
</organism>
<reference evidence="1 2" key="1">
    <citation type="journal article" date="2018" name="Mol. Biol. Evol.">
        <title>Broad Genomic Sampling Reveals a Smut Pathogenic Ancestry of the Fungal Clade Ustilaginomycotina.</title>
        <authorList>
            <person name="Kijpornyongpan T."/>
            <person name="Mondo S.J."/>
            <person name="Barry K."/>
            <person name="Sandor L."/>
            <person name="Lee J."/>
            <person name="Lipzen A."/>
            <person name="Pangilinan J."/>
            <person name="LaButti K."/>
            <person name="Hainaut M."/>
            <person name="Henrissat B."/>
            <person name="Grigoriev I.V."/>
            <person name="Spatafora J.W."/>
            <person name="Aime M.C."/>
        </authorList>
    </citation>
    <scope>NUCLEOTIDE SEQUENCE [LARGE SCALE GENOMIC DNA]</scope>
    <source>
        <strain evidence="1 2">MCA 5214</strain>
    </source>
</reference>
<accession>A0A316UZG4</accession>
<dbReference type="EMBL" id="KZ819662">
    <property type="protein sequence ID" value="PWN30689.1"/>
    <property type="molecule type" value="Genomic_DNA"/>
</dbReference>
<dbReference type="Proteomes" id="UP000245884">
    <property type="component" value="Unassembled WGS sequence"/>
</dbReference>
<proteinExistence type="predicted"/>
<name>A0A316UZG4_9BASI</name>
<dbReference type="AlphaFoldDB" id="A0A316UZG4"/>
<gene>
    <name evidence="1" type="ORF">BDZ90DRAFT_229695</name>
</gene>
<dbReference type="OrthoDB" id="9970124at2759"/>